<accession>A0A7R6PIN2</accession>
<feature type="transmembrane region" description="Helical" evidence="1">
    <location>
        <begin position="85"/>
        <end position="102"/>
    </location>
</feature>
<dbReference type="KEGG" id="njp:NEJAP_2952"/>
<name>A0A7R6PIN2_9GAMM</name>
<keyword evidence="3" id="KW-1185">Reference proteome</keyword>
<dbReference type="Proteomes" id="UP000595332">
    <property type="component" value="Chromosome"/>
</dbReference>
<proteinExistence type="predicted"/>
<keyword evidence="1" id="KW-0472">Membrane</keyword>
<sequence>MAPEIELNTFNDFINMLVALACNFLLFWLINFVRNNAQDVSIDKTLGKLKVGGDEFSKGDIKYVCELIIFGFSFGLIHVPQRTVLFIPKYSLFGLLPIWLHFRPRNQCIKKISTWRVS</sequence>
<dbReference type="AlphaFoldDB" id="A0A7R6PIN2"/>
<keyword evidence="1" id="KW-0812">Transmembrane</keyword>
<evidence type="ECO:0000313" key="3">
    <source>
        <dbReference type="Proteomes" id="UP000595332"/>
    </source>
</evidence>
<evidence type="ECO:0000256" key="1">
    <source>
        <dbReference type="SAM" id="Phobius"/>
    </source>
</evidence>
<keyword evidence="1" id="KW-1133">Transmembrane helix</keyword>
<protein>
    <submittedName>
        <fullName evidence="2">Uncharacterized protein</fullName>
    </submittedName>
</protein>
<gene>
    <name evidence="2" type="ORF">NEJAP_2952</name>
</gene>
<organism evidence="2 3">
    <name type="scientific">Neptunomonas japonica JAMM 1380</name>
    <dbReference type="NCBI Taxonomy" id="1441457"/>
    <lineage>
        <taxon>Bacteria</taxon>
        <taxon>Pseudomonadati</taxon>
        <taxon>Pseudomonadota</taxon>
        <taxon>Gammaproteobacteria</taxon>
        <taxon>Oceanospirillales</taxon>
        <taxon>Oceanospirillaceae</taxon>
        <taxon>Neptunomonas</taxon>
    </lineage>
</organism>
<reference evidence="2 3" key="1">
    <citation type="journal article" date="2008" name="Int. J. Syst. Evol. Microbiol.">
        <title>Neptunomonas japonica sp. nov., an Osedax japonicus symbiont-like bacterium isolated from sediment adjacent to sperm whale carcasses off Kagoshima, Japan.</title>
        <authorList>
            <person name="Miyazaki M."/>
            <person name="Nogi Y."/>
            <person name="Fujiwara Y."/>
            <person name="Kawato M."/>
            <person name="Kubokawa K."/>
            <person name="Horikoshi K."/>
        </authorList>
    </citation>
    <scope>NUCLEOTIDE SEQUENCE [LARGE SCALE GENOMIC DNA]</scope>
    <source>
        <strain evidence="2 3">JAMM 1380</strain>
    </source>
</reference>
<evidence type="ECO:0000313" key="2">
    <source>
        <dbReference type="EMBL" id="BBB30892.1"/>
    </source>
</evidence>
<dbReference type="EMBL" id="AP014546">
    <property type="protein sequence ID" value="BBB30892.1"/>
    <property type="molecule type" value="Genomic_DNA"/>
</dbReference>
<feature type="transmembrane region" description="Helical" evidence="1">
    <location>
        <begin position="13"/>
        <end position="33"/>
    </location>
</feature>